<dbReference type="AlphaFoldDB" id="A0A1M6KWD2"/>
<reference evidence="2 3" key="1">
    <citation type="submission" date="2016-11" db="EMBL/GenBank/DDBJ databases">
        <authorList>
            <person name="Jaros S."/>
            <person name="Januszkiewicz K."/>
            <person name="Wedrychowicz H."/>
        </authorList>
    </citation>
    <scope>NUCLEOTIDE SEQUENCE [LARGE SCALE GENOMIC DNA]</scope>
    <source>
        <strain evidence="2 3">DSM 21074</strain>
    </source>
</reference>
<accession>A0A1M6KWD2</accession>
<feature type="compositionally biased region" description="Polar residues" evidence="1">
    <location>
        <begin position="31"/>
        <end position="41"/>
    </location>
</feature>
<gene>
    <name evidence="2" type="ORF">SAMN02745146_3589</name>
</gene>
<sequence length="284" mass="31654">MPHTTPPTNLIPLAAETLAAAAPEARPAPESQTGATATNGEPTAAPGSPTEAPADRLDQIFEGLKQKSIAKQAIFRNTGAAFDMLRMVTQELVVELSRKLSPVDSSVLVEYRPVNDMEFHIKFSGDLLVFVMHSNIITFPEDYGPMASKYVEEDFRRRFFGHIMAYNFMADSIKYQRLNDPGYLIGRLLINIENHYFLEGVQQLELPDNDMADNFLTPDMLRLFVESAMIASVNNDLIAPPMQDIQKITVKQKLENQQVSRGSKVGFSFSNEQKHPTSVDGLAY</sequence>
<evidence type="ECO:0000313" key="2">
    <source>
        <dbReference type="EMBL" id="SHJ63278.1"/>
    </source>
</evidence>
<organism evidence="2 3">
    <name type="scientific">Hymenobacter daecheongensis DSM 21074</name>
    <dbReference type="NCBI Taxonomy" id="1121955"/>
    <lineage>
        <taxon>Bacteria</taxon>
        <taxon>Pseudomonadati</taxon>
        <taxon>Bacteroidota</taxon>
        <taxon>Cytophagia</taxon>
        <taxon>Cytophagales</taxon>
        <taxon>Hymenobacteraceae</taxon>
        <taxon>Hymenobacter</taxon>
    </lineage>
</organism>
<evidence type="ECO:0000313" key="3">
    <source>
        <dbReference type="Proteomes" id="UP000184418"/>
    </source>
</evidence>
<dbReference type="RefSeq" id="WP_234988776.1">
    <property type="nucleotide sequence ID" value="NZ_FQYN01000008.1"/>
</dbReference>
<keyword evidence="3" id="KW-1185">Reference proteome</keyword>
<name>A0A1M6KWD2_9BACT</name>
<evidence type="ECO:0000256" key="1">
    <source>
        <dbReference type="SAM" id="MobiDB-lite"/>
    </source>
</evidence>
<dbReference type="Proteomes" id="UP000184418">
    <property type="component" value="Unassembled WGS sequence"/>
</dbReference>
<dbReference type="EMBL" id="FQYN01000008">
    <property type="protein sequence ID" value="SHJ63278.1"/>
    <property type="molecule type" value="Genomic_DNA"/>
</dbReference>
<feature type="region of interest" description="Disordered" evidence="1">
    <location>
        <begin position="265"/>
        <end position="284"/>
    </location>
</feature>
<feature type="compositionally biased region" description="Low complexity" evidence="1">
    <location>
        <begin position="10"/>
        <end position="30"/>
    </location>
</feature>
<feature type="region of interest" description="Disordered" evidence="1">
    <location>
        <begin position="1"/>
        <end position="54"/>
    </location>
</feature>
<proteinExistence type="predicted"/>
<protein>
    <submittedName>
        <fullName evidence="2">Uncharacterized protein</fullName>
    </submittedName>
</protein>
<dbReference type="STRING" id="1121955.SAMN02745146_3589"/>